<keyword evidence="3 12" id="KW-0479">Metal-binding</keyword>
<evidence type="ECO:0000256" key="5">
    <source>
        <dbReference type="ARBA" id="ARBA00022833"/>
    </source>
</evidence>
<dbReference type="OrthoDB" id="5771769at2759"/>
<dbReference type="GO" id="GO:0000978">
    <property type="term" value="F:RNA polymerase II cis-regulatory region sequence-specific DNA binding"/>
    <property type="evidence" value="ECO:0007669"/>
    <property type="project" value="InterPro"/>
</dbReference>
<dbReference type="CDD" id="cd06960">
    <property type="entry name" value="NR_DBD_HNF4A"/>
    <property type="match status" value="1"/>
</dbReference>
<comment type="subcellular location">
    <subcellularLocation>
        <location evidence="1 12">Nucleus</location>
    </subcellularLocation>
</comment>
<dbReference type="Gene3D" id="1.10.565.10">
    <property type="entry name" value="Retinoid X Receptor"/>
    <property type="match status" value="1"/>
</dbReference>
<dbReference type="Pfam" id="PF00104">
    <property type="entry name" value="Hormone_recep"/>
    <property type="match status" value="1"/>
</dbReference>
<dbReference type="Proteomes" id="UP000614601">
    <property type="component" value="Unassembled WGS sequence"/>
</dbReference>
<dbReference type="SMART" id="SM00430">
    <property type="entry name" value="HOLI"/>
    <property type="match status" value="1"/>
</dbReference>
<dbReference type="GO" id="GO:0003700">
    <property type="term" value="F:DNA-binding transcription factor activity"/>
    <property type="evidence" value="ECO:0007669"/>
    <property type="project" value="InterPro"/>
</dbReference>
<evidence type="ECO:0000256" key="3">
    <source>
        <dbReference type="ARBA" id="ARBA00022723"/>
    </source>
</evidence>
<comment type="similarity">
    <text evidence="2 12">Belongs to the nuclear hormone receptor family.</text>
</comment>
<gene>
    <name evidence="16" type="ORF">BOKJ2_LOCUS8875</name>
</gene>
<evidence type="ECO:0008006" key="18">
    <source>
        <dbReference type="Google" id="ProtNLM"/>
    </source>
</evidence>
<keyword evidence="6 12" id="KW-0805">Transcription regulation</keyword>
<evidence type="ECO:0000256" key="1">
    <source>
        <dbReference type="ARBA" id="ARBA00004123"/>
    </source>
</evidence>
<dbReference type="InterPro" id="IPR000536">
    <property type="entry name" value="Nucl_hrmn_rcpt_lig-bd"/>
</dbReference>
<dbReference type="AlphaFoldDB" id="A0A811KWV1"/>
<organism evidence="16 17">
    <name type="scientific">Bursaphelenchus okinawaensis</name>
    <dbReference type="NCBI Taxonomy" id="465554"/>
    <lineage>
        <taxon>Eukaryota</taxon>
        <taxon>Metazoa</taxon>
        <taxon>Ecdysozoa</taxon>
        <taxon>Nematoda</taxon>
        <taxon>Chromadorea</taxon>
        <taxon>Rhabditida</taxon>
        <taxon>Tylenchina</taxon>
        <taxon>Tylenchomorpha</taxon>
        <taxon>Aphelenchoidea</taxon>
        <taxon>Aphelenchoididae</taxon>
        <taxon>Bursaphelenchus</taxon>
    </lineage>
</organism>
<evidence type="ECO:0000259" key="14">
    <source>
        <dbReference type="PROSITE" id="PS51030"/>
    </source>
</evidence>
<dbReference type="PRINTS" id="PR00398">
    <property type="entry name" value="STRDHORMONER"/>
</dbReference>
<evidence type="ECO:0000256" key="2">
    <source>
        <dbReference type="ARBA" id="ARBA00005993"/>
    </source>
</evidence>
<dbReference type="PROSITE" id="PS51843">
    <property type="entry name" value="NR_LBD"/>
    <property type="match status" value="1"/>
</dbReference>
<dbReference type="PROSITE" id="PS51030">
    <property type="entry name" value="NUCLEAR_REC_DBD_2"/>
    <property type="match status" value="1"/>
</dbReference>
<dbReference type="SUPFAM" id="SSF57716">
    <property type="entry name" value="Glucocorticoid receptor-like (DNA-binding domain)"/>
    <property type="match status" value="1"/>
</dbReference>
<dbReference type="InterPro" id="IPR049636">
    <property type="entry name" value="HNF4-like_DBD"/>
</dbReference>
<evidence type="ECO:0000256" key="11">
    <source>
        <dbReference type="ARBA" id="ARBA00037512"/>
    </source>
</evidence>
<evidence type="ECO:0000256" key="6">
    <source>
        <dbReference type="ARBA" id="ARBA00023015"/>
    </source>
</evidence>
<dbReference type="InterPro" id="IPR013088">
    <property type="entry name" value="Znf_NHR/GATA"/>
</dbReference>
<dbReference type="PROSITE" id="PS00031">
    <property type="entry name" value="NUCLEAR_REC_DBD_1"/>
    <property type="match status" value="1"/>
</dbReference>
<dbReference type="SMART" id="SM00399">
    <property type="entry name" value="ZnF_C4"/>
    <property type="match status" value="1"/>
</dbReference>
<evidence type="ECO:0000259" key="15">
    <source>
        <dbReference type="PROSITE" id="PS51843"/>
    </source>
</evidence>
<dbReference type="InterPro" id="IPR035500">
    <property type="entry name" value="NHR-like_dom_sf"/>
</dbReference>
<dbReference type="FunFam" id="3.30.50.10:FF:000030">
    <property type="entry name" value="Nuclear Hormone Receptor family"/>
    <property type="match status" value="1"/>
</dbReference>
<dbReference type="SUPFAM" id="SSF48508">
    <property type="entry name" value="Nuclear receptor ligand-binding domain"/>
    <property type="match status" value="1"/>
</dbReference>
<keyword evidence="17" id="KW-1185">Reference proteome</keyword>
<feature type="domain" description="Nuclear receptor" evidence="14">
    <location>
        <begin position="33"/>
        <end position="109"/>
    </location>
</feature>
<sequence>MASGARPSSNQRDESATSSGKKTRTSRGHDHCNEFCVVCGDRACNHHYYGVAACHGCKCFFWRSVKQQQQYLCRYDKNCDISPNQRNACRYCRFQRCISVGMQPDAVRMQSTRTEKRAASSTTGPQPVVSSTILDSTTGPSSTESFEMKPFTETIEAKQACEDNEKLVLAILELERRVNEVADFSENETPYELCSLDEIFYRPDILERYRTSVTYCVRLHRATTEELEFCKYRTLTKAFDMVYSLEQLGMNPISIEDKITLLRHVYGQLTVFDIAYGTVQATKDQSLLCLPTGITLSTNEQIQDNSFINQSLISQIASVLVTALTKADLSEEEAALLKTIIIVNDGVQGLSVNGVEAIGSLRSRLHSALHQVCSVGRAASTATQRFAGNLHILSKLVMLSHDLIEQFRVRFTFQKFERDRSSTQLFYELFGDLFHQTRENSSIIENIHSMALSKARNSPGTVVTG</sequence>
<evidence type="ECO:0000256" key="7">
    <source>
        <dbReference type="ARBA" id="ARBA00023125"/>
    </source>
</evidence>
<feature type="region of interest" description="Disordered" evidence="13">
    <location>
        <begin position="1"/>
        <end position="29"/>
    </location>
</feature>
<keyword evidence="7 12" id="KW-0238">DNA-binding</keyword>
<dbReference type="Proteomes" id="UP000783686">
    <property type="component" value="Unassembled WGS sequence"/>
</dbReference>
<accession>A0A811KWV1</accession>
<dbReference type="GO" id="GO:0005634">
    <property type="term" value="C:nucleus"/>
    <property type="evidence" value="ECO:0007669"/>
    <property type="project" value="UniProtKB-SubCell"/>
</dbReference>
<feature type="compositionally biased region" description="Polar residues" evidence="13">
    <location>
        <begin position="119"/>
        <end position="145"/>
    </location>
</feature>
<keyword evidence="4 12" id="KW-0863">Zinc-finger</keyword>
<keyword evidence="10 12" id="KW-0539">Nucleus</keyword>
<dbReference type="PRINTS" id="PR00047">
    <property type="entry name" value="STROIDFINGER"/>
</dbReference>
<dbReference type="PANTHER" id="PTHR47519:SF2">
    <property type="entry name" value="NUCLEAR HORMONE RECEPTOR FAMILY MEMBER NHR-97"/>
    <property type="match status" value="1"/>
</dbReference>
<evidence type="ECO:0000256" key="10">
    <source>
        <dbReference type="ARBA" id="ARBA00023242"/>
    </source>
</evidence>
<reference evidence="16" key="1">
    <citation type="submission" date="2020-09" db="EMBL/GenBank/DDBJ databases">
        <authorList>
            <person name="Kikuchi T."/>
        </authorList>
    </citation>
    <scope>NUCLEOTIDE SEQUENCE</scope>
    <source>
        <strain evidence="16">SH1</strain>
    </source>
</reference>
<evidence type="ECO:0000256" key="13">
    <source>
        <dbReference type="SAM" id="MobiDB-lite"/>
    </source>
</evidence>
<comment type="function">
    <text evidence="11">Orphan nuclear receptor.</text>
</comment>
<feature type="region of interest" description="Disordered" evidence="13">
    <location>
        <begin position="108"/>
        <end position="147"/>
    </location>
</feature>
<comment type="caution">
    <text evidence="16">The sequence shown here is derived from an EMBL/GenBank/DDBJ whole genome shotgun (WGS) entry which is preliminary data.</text>
</comment>
<keyword evidence="8 12" id="KW-0804">Transcription</keyword>
<evidence type="ECO:0000256" key="9">
    <source>
        <dbReference type="ARBA" id="ARBA00023170"/>
    </source>
</evidence>
<feature type="domain" description="NR LBD" evidence="15">
    <location>
        <begin position="197"/>
        <end position="429"/>
    </location>
</feature>
<evidence type="ECO:0000313" key="17">
    <source>
        <dbReference type="Proteomes" id="UP000614601"/>
    </source>
</evidence>
<dbReference type="InterPro" id="IPR001628">
    <property type="entry name" value="Znf_hrmn_rcpt"/>
</dbReference>
<protein>
    <recommendedName>
        <fullName evidence="18">Nuclear receptor</fullName>
    </recommendedName>
</protein>
<keyword evidence="5 12" id="KW-0862">Zinc</keyword>
<name>A0A811KWV1_9BILA</name>
<evidence type="ECO:0000256" key="12">
    <source>
        <dbReference type="RuleBase" id="RU004334"/>
    </source>
</evidence>
<evidence type="ECO:0000313" key="16">
    <source>
        <dbReference type="EMBL" id="CAD5220300.1"/>
    </source>
</evidence>
<keyword evidence="9 12" id="KW-0675">Receptor</keyword>
<evidence type="ECO:0000256" key="4">
    <source>
        <dbReference type="ARBA" id="ARBA00022771"/>
    </source>
</evidence>
<evidence type="ECO:0000256" key="8">
    <source>
        <dbReference type="ARBA" id="ARBA00023163"/>
    </source>
</evidence>
<dbReference type="Gene3D" id="3.30.50.10">
    <property type="entry name" value="Erythroid Transcription Factor GATA-1, subunit A"/>
    <property type="match status" value="1"/>
</dbReference>
<dbReference type="GO" id="GO:0008270">
    <property type="term" value="F:zinc ion binding"/>
    <property type="evidence" value="ECO:0007669"/>
    <property type="project" value="UniProtKB-KW"/>
</dbReference>
<proteinExistence type="inferred from homology"/>
<dbReference type="InterPro" id="IPR001723">
    <property type="entry name" value="Nuclear_hrmn_rcpt"/>
</dbReference>
<dbReference type="InterPro" id="IPR052496">
    <property type="entry name" value="Orphan_Nuclear_Rcpt"/>
</dbReference>
<dbReference type="Pfam" id="PF00105">
    <property type="entry name" value="zf-C4"/>
    <property type="match status" value="1"/>
</dbReference>
<dbReference type="EMBL" id="CAJFDH010000004">
    <property type="protein sequence ID" value="CAD5220300.1"/>
    <property type="molecule type" value="Genomic_DNA"/>
</dbReference>
<feature type="compositionally biased region" description="Polar residues" evidence="13">
    <location>
        <begin position="1"/>
        <end position="20"/>
    </location>
</feature>
<dbReference type="EMBL" id="CAJFCW020000004">
    <property type="protein sequence ID" value="CAG9113491.1"/>
    <property type="molecule type" value="Genomic_DNA"/>
</dbReference>
<dbReference type="PANTHER" id="PTHR47519">
    <property type="entry name" value="NUCLEAR HORMONE RECEPTOR FAMILY MEMBER NHR-31-RELATED"/>
    <property type="match status" value="1"/>
</dbReference>